<feature type="compositionally biased region" description="Polar residues" evidence="1">
    <location>
        <begin position="60"/>
        <end position="72"/>
    </location>
</feature>
<evidence type="ECO:0000256" key="1">
    <source>
        <dbReference type="SAM" id="MobiDB-lite"/>
    </source>
</evidence>
<feature type="compositionally biased region" description="Polar residues" evidence="1">
    <location>
        <begin position="328"/>
        <end position="343"/>
    </location>
</feature>
<keyword evidence="4" id="KW-1185">Reference proteome</keyword>
<dbReference type="Proteomes" id="UP000295083">
    <property type="component" value="Unassembled WGS sequence"/>
</dbReference>
<feature type="transmembrane region" description="Helical" evidence="2">
    <location>
        <begin position="600"/>
        <end position="622"/>
    </location>
</feature>
<accession>A0A4R8Q8A4</accession>
<feature type="region of interest" description="Disordered" evidence="1">
    <location>
        <begin position="1"/>
        <end position="20"/>
    </location>
</feature>
<evidence type="ECO:0000313" key="4">
    <source>
        <dbReference type="Proteomes" id="UP000295083"/>
    </source>
</evidence>
<feature type="compositionally biased region" description="Low complexity" evidence="1">
    <location>
        <begin position="46"/>
        <end position="56"/>
    </location>
</feature>
<feature type="compositionally biased region" description="Polar residues" evidence="1">
    <location>
        <begin position="186"/>
        <end position="201"/>
    </location>
</feature>
<gene>
    <name evidence="3" type="ORF">C8035_v005903</name>
</gene>
<proteinExistence type="predicted"/>
<feature type="region of interest" description="Disordered" evidence="1">
    <location>
        <begin position="449"/>
        <end position="543"/>
    </location>
</feature>
<feature type="transmembrane region" description="Helical" evidence="2">
    <location>
        <begin position="553"/>
        <end position="575"/>
    </location>
</feature>
<feature type="compositionally biased region" description="Polar residues" evidence="1">
    <location>
        <begin position="368"/>
        <end position="385"/>
    </location>
</feature>
<reference evidence="3 4" key="1">
    <citation type="submission" date="2018-11" db="EMBL/GenBank/DDBJ databases">
        <title>Genome sequence and assembly of Colletotrichum spinosum.</title>
        <authorList>
            <person name="Gan P."/>
            <person name="Shirasu K."/>
        </authorList>
    </citation>
    <scope>NUCLEOTIDE SEQUENCE [LARGE SCALE GENOMIC DNA]</scope>
    <source>
        <strain evidence="3 4">CBS 515.97</strain>
    </source>
</reference>
<feature type="compositionally biased region" description="Basic and acidic residues" evidence="1">
    <location>
        <begin position="202"/>
        <end position="211"/>
    </location>
</feature>
<feature type="compositionally biased region" description="Pro residues" evidence="1">
    <location>
        <begin position="409"/>
        <end position="432"/>
    </location>
</feature>
<feature type="compositionally biased region" description="Polar residues" evidence="1">
    <location>
        <begin position="117"/>
        <end position="126"/>
    </location>
</feature>
<keyword evidence="2" id="KW-0812">Transmembrane</keyword>
<name>A0A4R8Q8A4_9PEZI</name>
<keyword evidence="2" id="KW-1133">Transmembrane helix</keyword>
<feature type="compositionally biased region" description="Polar residues" evidence="1">
    <location>
        <begin position="285"/>
        <end position="300"/>
    </location>
</feature>
<feature type="transmembrane region" description="Helical" evidence="2">
    <location>
        <begin position="666"/>
        <end position="694"/>
    </location>
</feature>
<feature type="compositionally biased region" description="Basic and acidic residues" evidence="1">
    <location>
        <begin position="523"/>
        <end position="539"/>
    </location>
</feature>
<feature type="compositionally biased region" description="Low complexity" evidence="1">
    <location>
        <begin position="261"/>
        <end position="274"/>
    </location>
</feature>
<feature type="compositionally biased region" description="Low complexity" evidence="1">
    <location>
        <begin position="9"/>
        <end position="20"/>
    </location>
</feature>
<organism evidence="3 4">
    <name type="scientific">Colletotrichum spinosum</name>
    <dbReference type="NCBI Taxonomy" id="1347390"/>
    <lineage>
        <taxon>Eukaryota</taxon>
        <taxon>Fungi</taxon>
        <taxon>Dikarya</taxon>
        <taxon>Ascomycota</taxon>
        <taxon>Pezizomycotina</taxon>
        <taxon>Sordariomycetes</taxon>
        <taxon>Hypocreomycetidae</taxon>
        <taxon>Glomerellales</taxon>
        <taxon>Glomerellaceae</taxon>
        <taxon>Colletotrichum</taxon>
        <taxon>Colletotrichum orbiculare species complex</taxon>
    </lineage>
</organism>
<comment type="caution">
    <text evidence="3">The sequence shown here is derived from an EMBL/GenBank/DDBJ whole genome shotgun (WGS) entry which is preliminary data.</text>
</comment>
<evidence type="ECO:0000256" key="2">
    <source>
        <dbReference type="SAM" id="Phobius"/>
    </source>
</evidence>
<feature type="transmembrane region" description="Helical" evidence="2">
    <location>
        <begin position="1190"/>
        <end position="1213"/>
    </location>
</feature>
<keyword evidence="2" id="KW-0472">Membrane</keyword>
<protein>
    <submittedName>
        <fullName evidence="3">Uncharacterized protein</fullName>
    </submittedName>
</protein>
<feature type="compositionally biased region" description="Basic and acidic residues" evidence="1">
    <location>
        <begin position="245"/>
        <end position="260"/>
    </location>
</feature>
<evidence type="ECO:0000313" key="3">
    <source>
        <dbReference type="EMBL" id="TDZ31365.1"/>
    </source>
</evidence>
<sequence length="1300" mass="143720">MTVVTGMVTPTATRMGTPTATPTVTTTIGVIPTEIWDALHKISHDSSYGSSLGSHHSGQDFPSSTHPFQQRNGNHRHDFQNATENDFSRAPILHKHSDKRRFSEDSPQNRKTRRGSFHNSSHQESGGFQGDEKKEHHDSHQPHKQKDSTSNSYRGSSKVLRFSEDNRSSNHANFIQDKSRSERNNTNRNDSSTPSRITSDISRSERNDNSTRDVSVSRSRTHDDISRSDRDHKTTRNNSINGSRVAEDMSRSEHDDKTTRSDSSTTSMITNNTSRSKKRDDTTTRNDSYNNSSITKDNSQSQSNDSIRRNDSSSRFNTTDDIYHSSHGDSTARNVSSNRSSNIDFEGTNRNDQRHNSTVNEVFYQGQYDDSFNQTNVNGDYSNRPDTYRGSGVPAGTPLGPVYGLTIPEEPPQDPIPPRQPPQILSQPPPSTALPQRLTIPPATLQKVPRQVPPQEAPPPPIVSRGPPPAESSRGPLPLDGPPSQGIPHENVASSGPPPIASPSQTTSFPGTAPRGPPFVPVGKERHSSDSSEPPSEHHRVPKPITRHGWRRWLHISAWFVHIPAIIATAVLLWLSSRERFWYAVEGPSGVRLGPKDVEVLLLVALKIYEILVVLSLSAMAISMLRRRLIGGGVRLGFLTGAYRVGDFRYLFSRPFWRQGFFSLSFWEWILAAFFLFATLLTIILLPAAGAVLLPSLGWFPLDHDRAFGSVNTPLLYQTQPDQVWPTTFSDSLPWNNTPSCTEVEGIYNSACPAGGFTEVWNWTGSFGVTGLSNELTFSQPSTEMRRQLLITEVTDRGTQDPPILSTTPSHHFNINFGLVKNYFSNRNSYGGDISDEFPYRLNTRRVDTQNPTNLQASSPIYQPFVQSSCRVARKSDVLATSAEMEYPVASLNCFGDDACLQAQRSSQQRPLNATPWDSPNCQGQLITTGLFVYQNGTPLLQIAGQLPDPAGDHSKDRLFTCSLLSTWVASTISTDSSGCDALVSSLNSPDAMVQTYDKRSFSGSSEGYVMKFESSWMQYLAPVTFASTIAVNDTKALKYYSPTESLAKHFSDAEGWTNNTGIARNATAANGTNNTVVAEAYLAKVFGVYLTDAIARTGSGSSATIRSEAADQLREFALNAHAGQSRSWTPVTEAPPSTTGGPFSVIEKAVYTRDLGDEDLSNSIGFDFNVERYGWGTGRPRTTLRFGQAILYLYFAVLILYLLTVVVFGLLLEVFGLWPSMHALSVIPWWDLQGLVVLAFKTPAPSDEDLMEAGAGVTSSRVWKKRVRAMADVHNNAQLVLNDETVRLELDKTGVERYY</sequence>
<feature type="region of interest" description="Disordered" evidence="1">
    <location>
        <begin position="46"/>
        <end position="437"/>
    </location>
</feature>
<feature type="compositionally biased region" description="Pro residues" evidence="1">
    <location>
        <begin position="451"/>
        <end position="470"/>
    </location>
</feature>
<feature type="compositionally biased region" description="Basic and acidic residues" evidence="1">
    <location>
        <begin position="220"/>
        <end position="234"/>
    </location>
</feature>
<dbReference type="EMBL" id="QAPG01000105">
    <property type="protein sequence ID" value="TDZ31365.1"/>
    <property type="molecule type" value="Genomic_DNA"/>
</dbReference>
<feature type="compositionally biased region" description="Basic and acidic residues" evidence="1">
    <location>
        <begin position="130"/>
        <end position="147"/>
    </location>
</feature>